<name>A0A6J6QEX1_9ZZZZ</name>
<dbReference type="Pfam" id="PF00296">
    <property type="entry name" value="Bac_luciferase"/>
    <property type="match status" value="1"/>
</dbReference>
<proteinExistence type="predicted"/>
<dbReference type="GO" id="GO:0016705">
    <property type="term" value="F:oxidoreductase activity, acting on paired donors, with incorporation or reduction of molecular oxygen"/>
    <property type="evidence" value="ECO:0007669"/>
    <property type="project" value="InterPro"/>
</dbReference>
<gene>
    <name evidence="3" type="ORF">UFOPK2342_00955</name>
    <name evidence="4" type="ORF">UFOPK2423_01537</name>
    <name evidence="5" type="ORF">UFOPK3266_00525</name>
    <name evidence="6" type="ORF">UFOPK4367_00011</name>
</gene>
<accession>A0A6J6QEX1</accession>
<dbReference type="AlphaFoldDB" id="A0A6J6QEX1"/>
<keyword evidence="1" id="KW-0560">Oxidoreductase</keyword>
<dbReference type="InterPro" id="IPR036661">
    <property type="entry name" value="Luciferase-like_sf"/>
</dbReference>
<dbReference type="InterPro" id="IPR050564">
    <property type="entry name" value="F420-G6PD/mer"/>
</dbReference>
<dbReference type="EMBL" id="CAEZXN010000054">
    <property type="protein sequence ID" value="CAB4707695.1"/>
    <property type="molecule type" value="Genomic_DNA"/>
</dbReference>
<evidence type="ECO:0000256" key="1">
    <source>
        <dbReference type="ARBA" id="ARBA00023002"/>
    </source>
</evidence>
<feature type="domain" description="Luciferase-like" evidence="2">
    <location>
        <begin position="11"/>
        <end position="304"/>
    </location>
</feature>
<dbReference type="PANTHER" id="PTHR43244:SF1">
    <property type="entry name" value="5,10-METHYLENETETRAHYDROMETHANOPTERIN REDUCTASE"/>
    <property type="match status" value="1"/>
</dbReference>
<organism evidence="4">
    <name type="scientific">freshwater metagenome</name>
    <dbReference type="NCBI Taxonomy" id="449393"/>
    <lineage>
        <taxon>unclassified sequences</taxon>
        <taxon>metagenomes</taxon>
        <taxon>ecological metagenomes</taxon>
    </lineage>
</organism>
<dbReference type="EMBL" id="CAFBRC010000001">
    <property type="protein sequence ID" value="CAB5070643.1"/>
    <property type="molecule type" value="Genomic_DNA"/>
</dbReference>
<dbReference type="InterPro" id="IPR011251">
    <property type="entry name" value="Luciferase-like_dom"/>
</dbReference>
<dbReference type="SUPFAM" id="SSF51679">
    <property type="entry name" value="Bacterial luciferase-like"/>
    <property type="match status" value="1"/>
</dbReference>
<dbReference type="Gene3D" id="3.20.20.30">
    <property type="entry name" value="Luciferase-like domain"/>
    <property type="match status" value="1"/>
</dbReference>
<reference evidence="4" key="1">
    <citation type="submission" date="2020-05" db="EMBL/GenBank/DDBJ databases">
        <authorList>
            <person name="Chiriac C."/>
            <person name="Salcher M."/>
            <person name="Ghai R."/>
            <person name="Kavagutti S V."/>
        </authorList>
    </citation>
    <scope>NUCLEOTIDE SEQUENCE</scope>
</reference>
<dbReference type="CDD" id="cd01097">
    <property type="entry name" value="Tetrahydromethanopterin_reductase"/>
    <property type="match status" value="1"/>
</dbReference>
<sequence length="344" mass="36676">MTDFGLVIEPSATYTAPLAKRIEAMGFGYFLAPDTQNLCADPYGQLNLAAVATTTLRLGTGVTNPITRDSAVTAGALATMQVESGGRVICGIGRGDSSAAHIGKKQATGKQMEEYVHAIRTYIAGGVVDRDGTPSAIRWIKPGDIPPVIIDMACTGPKTIQLAADIADRVSFAVGSNPERIQWAMDVFNARMAENGRDRNSVSVGAYVNLVCDNDKDRAISLARTCAGLVAHFSGMEHSPTEHLPGEIKGYANTLKSQYDMAHHGQEEGTHLQLIDEEFIQWIAIVGGPNECIDKLGHLINDIGLQHISLLGGSPVAQPHGPRVTGAVDTMELFAEKVLPVFKS</sequence>
<dbReference type="EMBL" id="CAEZXB010000016">
    <property type="protein sequence ID" value="CAB4678412.1"/>
    <property type="molecule type" value="Genomic_DNA"/>
</dbReference>
<dbReference type="CDD" id="cd00347">
    <property type="entry name" value="Flavin_utilizing_monoxygenases"/>
    <property type="match status" value="1"/>
</dbReference>
<dbReference type="EMBL" id="CAFBAA010000009">
    <property type="protein sequence ID" value="CAB4841989.1"/>
    <property type="molecule type" value="Genomic_DNA"/>
</dbReference>
<evidence type="ECO:0000259" key="2">
    <source>
        <dbReference type="Pfam" id="PF00296"/>
    </source>
</evidence>
<protein>
    <submittedName>
        <fullName evidence="4">Unannotated protein</fullName>
    </submittedName>
</protein>
<evidence type="ECO:0000313" key="4">
    <source>
        <dbReference type="EMBL" id="CAB4707695.1"/>
    </source>
</evidence>
<evidence type="ECO:0000313" key="5">
    <source>
        <dbReference type="EMBL" id="CAB4841989.1"/>
    </source>
</evidence>
<dbReference type="PANTHER" id="PTHR43244">
    <property type="match status" value="1"/>
</dbReference>
<evidence type="ECO:0000313" key="3">
    <source>
        <dbReference type="EMBL" id="CAB4678412.1"/>
    </source>
</evidence>
<evidence type="ECO:0000313" key="6">
    <source>
        <dbReference type="EMBL" id="CAB5070643.1"/>
    </source>
</evidence>